<keyword evidence="3" id="KW-1185">Reference proteome</keyword>
<dbReference type="GO" id="GO:0003964">
    <property type="term" value="F:RNA-directed DNA polymerase activity"/>
    <property type="evidence" value="ECO:0007669"/>
    <property type="project" value="UniProtKB-KW"/>
</dbReference>
<reference evidence="2" key="1">
    <citation type="journal article" date="2022" name="Int. J. Mol. Sci.">
        <title>Draft Genome of Tanacetum Coccineum: Genomic Comparison of Closely Related Tanacetum-Family Plants.</title>
        <authorList>
            <person name="Yamashiro T."/>
            <person name="Shiraishi A."/>
            <person name="Nakayama K."/>
            <person name="Satake H."/>
        </authorList>
    </citation>
    <scope>NUCLEOTIDE SEQUENCE</scope>
</reference>
<gene>
    <name evidence="2" type="ORF">Tco_0681790</name>
</gene>
<keyword evidence="2" id="KW-0808">Transferase</keyword>
<accession>A0ABQ4XQ21</accession>
<keyword evidence="2" id="KW-0695">RNA-directed DNA polymerase</keyword>
<evidence type="ECO:0000313" key="2">
    <source>
        <dbReference type="EMBL" id="GJS67226.1"/>
    </source>
</evidence>
<proteinExistence type="predicted"/>
<organism evidence="2 3">
    <name type="scientific">Tanacetum coccineum</name>
    <dbReference type="NCBI Taxonomy" id="301880"/>
    <lineage>
        <taxon>Eukaryota</taxon>
        <taxon>Viridiplantae</taxon>
        <taxon>Streptophyta</taxon>
        <taxon>Embryophyta</taxon>
        <taxon>Tracheophyta</taxon>
        <taxon>Spermatophyta</taxon>
        <taxon>Magnoliopsida</taxon>
        <taxon>eudicotyledons</taxon>
        <taxon>Gunneridae</taxon>
        <taxon>Pentapetalae</taxon>
        <taxon>asterids</taxon>
        <taxon>campanulids</taxon>
        <taxon>Asterales</taxon>
        <taxon>Asteraceae</taxon>
        <taxon>Asteroideae</taxon>
        <taxon>Anthemideae</taxon>
        <taxon>Anthemidinae</taxon>
        <taxon>Tanacetum</taxon>
    </lineage>
</organism>
<feature type="compositionally biased region" description="Low complexity" evidence="1">
    <location>
        <begin position="57"/>
        <end position="74"/>
    </location>
</feature>
<feature type="region of interest" description="Disordered" evidence="1">
    <location>
        <begin position="28"/>
        <end position="91"/>
    </location>
</feature>
<dbReference type="Proteomes" id="UP001151760">
    <property type="component" value="Unassembled WGS sequence"/>
</dbReference>
<dbReference type="PANTHER" id="PTHR33067:SF35">
    <property type="entry name" value="ASPARTIC PEPTIDASE DDI1-TYPE DOMAIN-CONTAINING PROTEIN"/>
    <property type="match status" value="1"/>
</dbReference>
<evidence type="ECO:0000256" key="1">
    <source>
        <dbReference type="SAM" id="MobiDB-lite"/>
    </source>
</evidence>
<dbReference type="Gene3D" id="2.40.70.10">
    <property type="entry name" value="Acid Proteases"/>
    <property type="match status" value="1"/>
</dbReference>
<dbReference type="InterPro" id="IPR021109">
    <property type="entry name" value="Peptidase_aspartic_dom_sf"/>
</dbReference>
<sequence>MQNQGQNLQSQMANLTDMLSKFVTANTASTSGSGTLPGNTVTNPKEDLKGITTRSGTRNPNPEPNVTPVVTPVPKASIPFPSRRNDERRKEKANDQIEKFYEIFRDLSFEISFTDALRRSCLICFDSVILNKLPKKLGDPGRFLIPCEFTGITTCNALADLGASINLMPYSVWKDLALPELTPTCMTLELADRSITEPIGIAKELTPESLLNLGRMFHEKQVKALIACLLRQSDNLQGDDKLPVIIAKDLKDEEKAALLKVLKSHKRAIAWKLSDIKGVSPEFCTHKILMEEDYEPSVQSQRMETQKFTDDTIKKEVEKLLTLIDLPHL</sequence>
<evidence type="ECO:0000313" key="3">
    <source>
        <dbReference type="Proteomes" id="UP001151760"/>
    </source>
</evidence>
<name>A0ABQ4XQ21_9ASTR</name>
<dbReference type="CDD" id="cd00303">
    <property type="entry name" value="retropepsin_like"/>
    <property type="match status" value="1"/>
</dbReference>
<dbReference type="EMBL" id="BQNB010009703">
    <property type="protein sequence ID" value="GJS67226.1"/>
    <property type="molecule type" value="Genomic_DNA"/>
</dbReference>
<reference evidence="2" key="2">
    <citation type="submission" date="2022-01" db="EMBL/GenBank/DDBJ databases">
        <authorList>
            <person name="Yamashiro T."/>
            <person name="Shiraishi A."/>
            <person name="Satake H."/>
            <person name="Nakayama K."/>
        </authorList>
    </citation>
    <scope>NUCLEOTIDE SEQUENCE</scope>
</reference>
<protein>
    <submittedName>
        <fullName evidence="2">Reverse transcriptase domain-containing protein</fullName>
    </submittedName>
</protein>
<keyword evidence="2" id="KW-0548">Nucleotidyltransferase</keyword>
<comment type="caution">
    <text evidence="2">The sequence shown here is derived from an EMBL/GenBank/DDBJ whole genome shotgun (WGS) entry which is preliminary data.</text>
</comment>
<dbReference type="PANTHER" id="PTHR33067">
    <property type="entry name" value="RNA-DIRECTED DNA POLYMERASE-RELATED"/>
    <property type="match status" value="1"/>
</dbReference>